<dbReference type="GO" id="GO:0015074">
    <property type="term" value="P:DNA integration"/>
    <property type="evidence" value="ECO:0007669"/>
    <property type="project" value="InterPro"/>
</dbReference>
<dbReference type="EMBL" id="VUJU01006727">
    <property type="protein sequence ID" value="KAF0747755.1"/>
    <property type="molecule type" value="Genomic_DNA"/>
</dbReference>
<dbReference type="Gene3D" id="3.30.420.10">
    <property type="entry name" value="Ribonuclease H-like superfamily/Ribonuclease H"/>
    <property type="match status" value="1"/>
</dbReference>
<sequence length="701" mass="79134">MRAQLIARIFDPLGLFSPATFYAKKIMQRTWFGKFGWDDPLPLPRYFRTRSNPSCRLLGFCDVSKFGCAAVVYLYVPNCNNGASIFLVGPKTKLAPINTLSIPRLELNAALLLARWLHRLKSIVLSWLVNRHESSKVFVSNRVHQIHTLLPGCCWSHVPSANNPTDCASRGVLPSELPSLYLYWSGPDFLRRDSSEWPLESVVLPLRDLPEVKLVSLAVNVCPPCRRRILDPWPVFLTRPELDAALRSLVRESQQKHLSQLLHELTHGLRLSSKPVARLSPFVDAEGLIRVGGRLRHSLLTYDCKHPILLAKISHLALLQCRHWHRISCHAEPRVVSAMVSRQFWIMSIRSVIHKVSNECAVCVRFDHQPPQPMMAGLPPARVQPCRPFARVGIDFAGPLQLRETRLRKTRSYKVYIAVFVCFTVKAIHLEVVTELSTAAFLAAFDRFVARRSLPSDVYSDCGTNFVGADRELQSLINSPEGQCSLGDAQPLCSWHFNPPSSPHFKGLWEAAVCSAKRLPIRVMGNHTFSYEEFITVLCCVEAVLNSRPLTPLSTDPADLEYLPPGHFLIGQPLLAVPSRSFLDDKLNFVYRWKLLDQCHQAFLRRWSAEYLTTLQARSKWSSRAPNVRLNDMVVVRDNQSPPTILAIRKGHCVTAGCRRCCTCGPPPHQPRRTDRPVVKLVVLPTQETGRCSPRSVPPTL</sequence>
<evidence type="ECO:0000313" key="3">
    <source>
        <dbReference type="Proteomes" id="UP000478052"/>
    </source>
</evidence>
<organism evidence="2 3">
    <name type="scientific">Aphis craccivora</name>
    <name type="common">Cowpea aphid</name>
    <dbReference type="NCBI Taxonomy" id="307492"/>
    <lineage>
        <taxon>Eukaryota</taxon>
        <taxon>Metazoa</taxon>
        <taxon>Ecdysozoa</taxon>
        <taxon>Arthropoda</taxon>
        <taxon>Hexapoda</taxon>
        <taxon>Insecta</taxon>
        <taxon>Pterygota</taxon>
        <taxon>Neoptera</taxon>
        <taxon>Paraneoptera</taxon>
        <taxon>Hemiptera</taxon>
        <taxon>Sternorrhyncha</taxon>
        <taxon>Aphidomorpha</taxon>
        <taxon>Aphidoidea</taxon>
        <taxon>Aphididae</taxon>
        <taxon>Aphidini</taxon>
        <taxon>Aphis</taxon>
        <taxon>Aphis</taxon>
    </lineage>
</organism>
<dbReference type="InterPro" id="IPR008042">
    <property type="entry name" value="Retrotrans_Pao"/>
</dbReference>
<accession>A0A6G0Y222</accession>
<dbReference type="Proteomes" id="UP000478052">
    <property type="component" value="Unassembled WGS sequence"/>
</dbReference>
<dbReference type="PANTHER" id="PTHR47331">
    <property type="entry name" value="PHD-TYPE DOMAIN-CONTAINING PROTEIN"/>
    <property type="match status" value="1"/>
</dbReference>
<dbReference type="InterPro" id="IPR012337">
    <property type="entry name" value="RNaseH-like_sf"/>
</dbReference>
<dbReference type="AlphaFoldDB" id="A0A6G0Y222"/>
<dbReference type="Pfam" id="PF05380">
    <property type="entry name" value="Peptidase_A17"/>
    <property type="match status" value="2"/>
</dbReference>
<evidence type="ECO:0000259" key="1">
    <source>
        <dbReference type="PROSITE" id="PS50994"/>
    </source>
</evidence>
<protein>
    <submittedName>
        <fullName evidence="2">Integrase catalytic domain-containing protein</fullName>
    </submittedName>
</protein>
<proteinExistence type="predicted"/>
<comment type="caution">
    <text evidence="2">The sequence shown here is derived from an EMBL/GenBank/DDBJ whole genome shotgun (WGS) entry which is preliminary data.</text>
</comment>
<dbReference type="InterPro" id="IPR036397">
    <property type="entry name" value="RNaseH_sf"/>
</dbReference>
<dbReference type="GO" id="GO:0003676">
    <property type="term" value="F:nucleic acid binding"/>
    <property type="evidence" value="ECO:0007669"/>
    <property type="project" value="InterPro"/>
</dbReference>
<dbReference type="Pfam" id="PF18701">
    <property type="entry name" value="DUF5641"/>
    <property type="match status" value="1"/>
</dbReference>
<dbReference type="InterPro" id="IPR001584">
    <property type="entry name" value="Integrase_cat-core"/>
</dbReference>
<reference evidence="2 3" key="1">
    <citation type="submission" date="2019-08" db="EMBL/GenBank/DDBJ databases">
        <title>Whole genome of Aphis craccivora.</title>
        <authorList>
            <person name="Voronova N.V."/>
            <person name="Shulinski R.S."/>
            <person name="Bandarenka Y.V."/>
            <person name="Zhorov D.G."/>
            <person name="Warner D."/>
        </authorList>
    </citation>
    <scope>NUCLEOTIDE SEQUENCE [LARGE SCALE GENOMIC DNA]</scope>
    <source>
        <strain evidence="2">180601</strain>
        <tissue evidence="2">Whole Body</tissue>
    </source>
</reference>
<keyword evidence="3" id="KW-1185">Reference proteome</keyword>
<dbReference type="PROSITE" id="PS50994">
    <property type="entry name" value="INTEGRASE"/>
    <property type="match status" value="1"/>
</dbReference>
<name>A0A6G0Y222_APHCR</name>
<feature type="domain" description="Integrase catalytic" evidence="1">
    <location>
        <begin position="384"/>
        <end position="573"/>
    </location>
</feature>
<evidence type="ECO:0000313" key="2">
    <source>
        <dbReference type="EMBL" id="KAF0747755.1"/>
    </source>
</evidence>
<dbReference type="InterPro" id="IPR040676">
    <property type="entry name" value="DUF5641"/>
</dbReference>
<gene>
    <name evidence="2" type="ORF">FWK35_00018936</name>
</gene>
<dbReference type="OrthoDB" id="5986643at2759"/>
<dbReference type="SUPFAM" id="SSF53098">
    <property type="entry name" value="Ribonuclease H-like"/>
    <property type="match status" value="1"/>
</dbReference>